<dbReference type="GO" id="GO:0006598">
    <property type="term" value="P:polyamine catabolic process"/>
    <property type="evidence" value="ECO:0007669"/>
    <property type="project" value="TreeGrafter"/>
</dbReference>
<proteinExistence type="predicted"/>
<dbReference type="PANTHER" id="PTHR43235:SF1">
    <property type="entry name" value="GLUTAMINE AMIDOTRANSFERASE PB2B2.05-RELATED"/>
    <property type="match status" value="1"/>
</dbReference>
<dbReference type="Pfam" id="PF07722">
    <property type="entry name" value="Peptidase_C26"/>
    <property type="match status" value="1"/>
</dbReference>
<accession>A0A6J4S4P5</accession>
<dbReference type="SUPFAM" id="SSF52317">
    <property type="entry name" value="Class I glutamine amidotransferase-like"/>
    <property type="match status" value="1"/>
</dbReference>
<dbReference type="GO" id="GO:0033969">
    <property type="term" value="F:gamma-glutamyl-gamma-aminobutyrate hydrolase activity"/>
    <property type="evidence" value="ECO:0007669"/>
    <property type="project" value="TreeGrafter"/>
</dbReference>
<dbReference type="InterPro" id="IPR011697">
    <property type="entry name" value="Peptidase_C26"/>
</dbReference>
<dbReference type="InterPro" id="IPR029062">
    <property type="entry name" value="Class_I_gatase-like"/>
</dbReference>
<keyword evidence="2" id="KW-0315">Glutamine amidotransferase</keyword>
<dbReference type="EMBL" id="CADCVJ010000182">
    <property type="protein sequence ID" value="CAA9483486.1"/>
    <property type="molecule type" value="Genomic_DNA"/>
</dbReference>
<name>A0A6J4S4P5_9ACTN</name>
<sequence>MGARRSAADPPGMPATALRERPIIGVTTSEVRWSTPAAAIAQGEPPQREMVLGLRYLEAIEAAGGVPMVIPPLRPEAVAALVDGLDGVCLSGGPDIHPDAYGDRPHPRLGPTEVQLDAFELDLLEAADWRRLPVLAISRGAQLVNVARGGSLHQHLPDAVGHVVAHRQTVPAGVPTHAVGVAAGTLLEEIVGDGILEVNSFHHQSVRVIGEGLRATAWAPDGTIEAFEGVDERFVLGVQWHAEGLIGLQRHAALFDAFVSAAAAHRDGHRASAGAERSGDLHSHTATRA</sequence>
<evidence type="ECO:0000313" key="2">
    <source>
        <dbReference type="EMBL" id="CAA9483486.1"/>
    </source>
</evidence>
<feature type="region of interest" description="Disordered" evidence="1">
    <location>
        <begin position="269"/>
        <end position="289"/>
    </location>
</feature>
<protein>
    <submittedName>
        <fullName evidence="2">Glutamine amidotransferase, class I</fullName>
    </submittedName>
</protein>
<dbReference type="GO" id="GO:0016740">
    <property type="term" value="F:transferase activity"/>
    <property type="evidence" value="ECO:0007669"/>
    <property type="project" value="UniProtKB-KW"/>
</dbReference>
<dbReference type="PANTHER" id="PTHR43235">
    <property type="entry name" value="GLUTAMINE AMIDOTRANSFERASE PB2B2.05-RELATED"/>
    <property type="match status" value="1"/>
</dbReference>
<evidence type="ECO:0000256" key="1">
    <source>
        <dbReference type="SAM" id="MobiDB-lite"/>
    </source>
</evidence>
<dbReference type="Gene3D" id="3.40.50.880">
    <property type="match status" value="1"/>
</dbReference>
<gene>
    <name evidence="2" type="ORF">AVDCRST_MAG38-2174</name>
</gene>
<organism evidence="2">
    <name type="scientific">uncultured Solirubrobacteraceae bacterium</name>
    <dbReference type="NCBI Taxonomy" id="1162706"/>
    <lineage>
        <taxon>Bacteria</taxon>
        <taxon>Bacillati</taxon>
        <taxon>Actinomycetota</taxon>
        <taxon>Thermoleophilia</taxon>
        <taxon>Solirubrobacterales</taxon>
        <taxon>Solirubrobacteraceae</taxon>
        <taxon>environmental samples</taxon>
    </lineage>
</organism>
<dbReference type="GO" id="GO:0005829">
    <property type="term" value="C:cytosol"/>
    <property type="evidence" value="ECO:0007669"/>
    <property type="project" value="TreeGrafter"/>
</dbReference>
<keyword evidence="2" id="KW-0808">Transferase</keyword>
<dbReference type="PROSITE" id="PS51273">
    <property type="entry name" value="GATASE_TYPE_1"/>
    <property type="match status" value="1"/>
</dbReference>
<reference evidence="2" key="1">
    <citation type="submission" date="2020-02" db="EMBL/GenBank/DDBJ databases">
        <authorList>
            <person name="Meier V. D."/>
        </authorList>
    </citation>
    <scope>NUCLEOTIDE SEQUENCE</scope>
    <source>
        <strain evidence="2">AVDCRST_MAG38</strain>
    </source>
</reference>
<dbReference type="InterPro" id="IPR044668">
    <property type="entry name" value="PuuD-like"/>
</dbReference>
<dbReference type="CDD" id="cd01745">
    <property type="entry name" value="GATase1_2"/>
    <property type="match status" value="1"/>
</dbReference>
<dbReference type="AlphaFoldDB" id="A0A6J4S4P5"/>